<name>A0ABQ9GYN9_9NEOP</name>
<feature type="repeat" description="ANK" evidence="3">
    <location>
        <begin position="110"/>
        <end position="142"/>
    </location>
</feature>
<protein>
    <submittedName>
        <fullName evidence="4">Uncharacterized protein</fullName>
    </submittedName>
</protein>
<keyword evidence="5" id="KW-1185">Reference proteome</keyword>
<comment type="caution">
    <text evidence="4">The sequence shown here is derived from an EMBL/GenBank/DDBJ whole genome shotgun (WGS) entry which is preliminary data.</text>
</comment>
<keyword evidence="1" id="KW-0677">Repeat</keyword>
<dbReference type="PANTHER" id="PTHR24171">
    <property type="entry name" value="ANKYRIN REPEAT DOMAIN-CONTAINING PROTEIN 39-RELATED"/>
    <property type="match status" value="1"/>
</dbReference>
<proteinExistence type="predicted"/>
<keyword evidence="2 3" id="KW-0040">ANK repeat</keyword>
<reference evidence="4 5" key="1">
    <citation type="submission" date="2023-02" db="EMBL/GenBank/DDBJ databases">
        <title>LHISI_Scaffold_Assembly.</title>
        <authorList>
            <person name="Stuart O.P."/>
            <person name="Cleave R."/>
            <person name="Magrath M.J.L."/>
            <person name="Mikheyev A.S."/>
        </authorList>
    </citation>
    <scope>NUCLEOTIDE SEQUENCE [LARGE SCALE GENOMIC DNA]</scope>
    <source>
        <strain evidence="4">Daus_M_001</strain>
        <tissue evidence="4">Leg muscle</tissue>
    </source>
</reference>
<dbReference type="PRINTS" id="PR01415">
    <property type="entry name" value="ANKYRIN"/>
</dbReference>
<dbReference type="SMART" id="SM00248">
    <property type="entry name" value="ANK"/>
    <property type="match status" value="3"/>
</dbReference>
<organism evidence="4 5">
    <name type="scientific">Dryococelus australis</name>
    <dbReference type="NCBI Taxonomy" id="614101"/>
    <lineage>
        <taxon>Eukaryota</taxon>
        <taxon>Metazoa</taxon>
        <taxon>Ecdysozoa</taxon>
        <taxon>Arthropoda</taxon>
        <taxon>Hexapoda</taxon>
        <taxon>Insecta</taxon>
        <taxon>Pterygota</taxon>
        <taxon>Neoptera</taxon>
        <taxon>Polyneoptera</taxon>
        <taxon>Phasmatodea</taxon>
        <taxon>Verophasmatodea</taxon>
        <taxon>Anareolatae</taxon>
        <taxon>Phasmatidae</taxon>
        <taxon>Eurycanthinae</taxon>
        <taxon>Dryococelus</taxon>
    </lineage>
</organism>
<dbReference type="Pfam" id="PF12796">
    <property type="entry name" value="Ank_2"/>
    <property type="match status" value="1"/>
</dbReference>
<feature type="repeat" description="ANK" evidence="3">
    <location>
        <begin position="77"/>
        <end position="109"/>
    </location>
</feature>
<dbReference type="PANTHER" id="PTHR24171:SF9">
    <property type="entry name" value="ANKYRIN REPEAT DOMAIN-CONTAINING PROTEIN 39"/>
    <property type="match status" value="1"/>
</dbReference>
<evidence type="ECO:0000313" key="5">
    <source>
        <dbReference type="Proteomes" id="UP001159363"/>
    </source>
</evidence>
<dbReference type="Proteomes" id="UP001159363">
    <property type="component" value="Chromosome 7"/>
</dbReference>
<evidence type="ECO:0000256" key="2">
    <source>
        <dbReference type="ARBA" id="ARBA00023043"/>
    </source>
</evidence>
<dbReference type="EMBL" id="JARBHB010000008">
    <property type="protein sequence ID" value="KAJ8877153.1"/>
    <property type="molecule type" value="Genomic_DNA"/>
</dbReference>
<evidence type="ECO:0000256" key="3">
    <source>
        <dbReference type="PROSITE-ProRule" id="PRU00023"/>
    </source>
</evidence>
<dbReference type="SUPFAM" id="SSF48403">
    <property type="entry name" value="Ankyrin repeat"/>
    <property type="match status" value="1"/>
</dbReference>
<dbReference type="InterPro" id="IPR002110">
    <property type="entry name" value="Ankyrin_rpt"/>
</dbReference>
<gene>
    <name evidence="4" type="ORF">PR048_021606</name>
</gene>
<accession>A0ABQ9GYN9</accession>
<dbReference type="InterPro" id="IPR036770">
    <property type="entry name" value="Ankyrin_rpt-contain_sf"/>
</dbReference>
<evidence type="ECO:0000313" key="4">
    <source>
        <dbReference type="EMBL" id="KAJ8877153.1"/>
    </source>
</evidence>
<dbReference type="Gene3D" id="1.25.40.20">
    <property type="entry name" value="Ankyrin repeat-containing domain"/>
    <property type="match status" value="2"/>
</dbReference>
<dbReference type="PROSITE" id="PS50088">
    <property type="entry name" value="ANK_REPEAT"/>
    <property type="match status" value="2"/>
</dbReference>
<dbReference type="PROSITE" id="PS50297">
    <property type="entry name" value="ANK_REP_REGION"/>
    <property type="match status" value="2"/>
</dbReference>
<sequence>MRITDVLLPVVHQLDNSIIASPRKATLQLRSADDSCAVQNSAWRHERRLALAVSLNNVELVKKLLEAGVNPSCSDSEGRTPLHLASSRGFTEIVKVLLDKGANPNMRDILGNTPLHLAVCTSEIAVVTMLLKAGTDVNCSDHSGRSPLQLAQTKLKIIQHYGRCTHSQKLRNDVMQVCSEIFRYFAADLCLLVVCSY</sequence>
<evidence type="ECO:0000256" key="1">
    <source>
        <dbReference type="ARBA" id="ARBA00022737"/>
    </source>
</evidence>